<gene>
    <name evidence="1" type="ORF">PNK_p0112</name>
</gene>
<dbReference type="PATRIC" id="fig|389348.3.peg.2883"/>
<dbReference type="KEGG" id="pnl:PNK_p0112"/>
<name>A0A0U5JK41_9BACT</name>
<dbReference type="RefSeq" id="WP_059062620.1">
    <property type="nucleotide sequence ID" value="NZ_LN879503.1"/>
</dbReference>
<keyword evidence="2" id="KW-1185">Reference proteome</keyword>
<evidence type="ECO:0000313" key="2">
    <source>
        <dbReference type="Proteomes" id="UP000069902"/>
    </source>
</evidence>
<proteinExistence type="predicted"/>
<dbReference type="Proteomes" id="UP000069902">
    <property type="component" value="Plasmid pPNK"/>
</dbReference>
<dbReference type="AlphaFoldDB" id="A0A0U5JK41"/>
<accession>A0A0U5JK41</accession>
<dbReference type="InParanoid" id="A0A0U5JK41"/>
<geneLocation type="plasmid" evidence="2">
    <name>pPNK</name>
</geneLocation>
<protein>
    <submittedName>
        <fullName evidence="1">Uncharacterized protein</fullName>
    </submittedName>
</protein>
<sequence>MGAGVLSVPTGFAVAAITHYSRRIYKFAQNHFTNEEIGVVKKTSNLSEIKVTYNTTSTGWGGYTFGVVSQAMGYGGRPSKTAGTITIPLMNGLSITCQFNKNSQNTQGKMNEGDMKTLQNTLREQINQGHLKPEECLSILESLNSVETEHGTICLVASDSVFFKDLKSQCRRLIQGG</sequence>
<dbReference type="EMBL" id="LN879503">
    <property type="protein sequence ID" value="CUI18166.1"/>
    <property type="molecule type" value="Genomic_DNA"/>
</dbReference>
<reference evidence="2" key="1">
    <citation type="submission" date="2015-09" db="EMBL/GenBank/DDBJ databases">
        <authorList>
            <person name="Bertelli C."/>
        </authorList>
    </citation>
    <scope>NUCLEOTIDE SEQUENCE [LARGE SCALE GENOMIC DNA]</scope>
    <source>
        <strain evidence="2">KNic</strain>
        <plasmid evidence="2">pPNK</plasmid>
    </source>
</reference>
<organism evidence="1 2">
    <name type="scientific">Candidatus Protochlamydia naegleriophila</name>
    <dbReference type="NCBI Taxonomy" id="389348"/>
    <lineage>
        <taxon>Bacteria</taxon>
        <taxon>Pseudomonadati</taxon>
        <taxon>Chlamydiota</taxon>
        <taxon>Chlamydiia</taxon>
        <taxon>Parachlamydiales</taxon>
        <taxon>Parachlamydiaceae</taxon>
        <taxon>Candidatus Protochlamydia</taxon>
    </lineage>
</organism>
<evidence type="ECO:0000313" key="1">
    <source>
        <dbReference type="EMBL" id="CUI18166.1"/>
    </source>
</evidence>